<evidence type="ECO:0000313" key="1">
    <source>
        <dbReference type="EMBL" id="KAK7392002.1"/>
    </source>
</evidence>
<comment type="caution">
    <text evidence="1">The sequence shown here is derived from an EMBL/GenBank/DDBJ whole genome shotgun (WGS) entry which is preliminary data.</text>
</comment>
<accession>A0AAN9XGQ6</accession>
<gene>
    <name evidence="1" type="ORF">VNO78_20428</name>
</gene>
<organism evidence="1 2">
    <name type="scientific">Psophocarpus tetragonolobus</name>
    <name type="common">Winged bean</name>
    <name type="synonym">Dolichos tetragonolobus</name>
    <dbReference type="NCBI Taxonomy" id="3891"/>
    <lineage>
        <taxon>Eukaryota</taxon>
        <taxon>Viridiplantae</taxon>
        <taxon>Streptophyta</taxon>
        <taxon>Embryophyta</taxon>
        <taxon>Tracheophyta</taxon>
        <taxon>Spermatophyta</taxon>
        <taxon>Magnoliopsida</taxon>
        <taxon>eudicotyledons</taxon>
        <taxon>Gunneridae</taxon>
        <taxon>Pentapetalae</taxon>
        <taxon>rosids</taxon>
        <taxon>fabids</taxon>
        <taxon>Fabales</taxon>
        <taxon>Fabaceae</taxon>
        <taxon>Papilionoideae</taxon>
        <taxon>50 kb inversion clade</taxon>
        <taxon>NPAAA clade</taxon>
        <taxon>indigoferoid/millettioid clade</taxon>
        <taxon>Phaseoleae</taxon>
        <taxon>Psophocarpus</taxon>
    </lineage>
</organism>
<keyword evidence="2" id="KW-1185">Reference proteome</keyword>
<dbReference type="EMBL" id="JAYMYS010000005">
    <property type="protein sequence ID" value="KAK7392002.1"/>
    <property type="molecule type" value="Genomic_DNA"/>
</dbReference>
<proteinExistence type="predicted"/>
<dbReference type="Proteomes" id="UP001386955">
    <property type="component" value="Unassembled WGS sequence"/>
</dbReference>
<dbReference type="AlphaFoldDB" id="A0AAN9XGQ6"/>
<reference evidence="1 2" key="1">
    <citation type="submission" date="2024-01" db="EMBL/GenBank/DDBJ databases">
        <title>The genomes of 5 underutilized Papilionoideae crops provide insights into root nodulation and disease resistanc.</title>
        <authorList>
            <person name="Jiang F."/>
        </authorList>
    </citation>
    <scope>NUCLEOTIDE SEQUENCE [LARGE SCALE GENOMIC DNA]</scope>
    <source>
        <strain evidence="1">DUOXIRENSHENG_FW03</strain>
        <tissue evidence="1">Leaves</tissue>
    </source>
</reference>
<name>A0AAN9XGQ6_PSOTE</name>
<sequence>MEQHLVRVGYCSFFPSSHWIFNSSQSGEVCIRLVEHPALHHHRSHDGASVLLAVLQASVFHSDRGNWGACVGVSRRACSWGDGDDNGVHGCALVADIEVAGGAWKCQQRVVATDD</sequence>
<protein>
    <submittedName>
        <fullName evidence="1">Uncharacterized protein</fullName>
    </submittedName>
</protein>
<evidence type="ECO:0000313" key="2">
    <source>
        <dbReference type="Proteomes" id="UP001386955"/>
    </source>
</evidence>